<sequence length="337" mass="37295">MPDRMIPKISVPGGMLATTARWMDALRGQRGCFFTFHRAAPSSLWPSLPNRDFYIDLGFLDTLLGHLAASGRRVVTVEEGLALAADPASRETFVNFSIDDCYRDTFEEVVPLFRRHGVPITLFVTTGIPDGTLPLWWIGLEDTIFTRDFVLVDGERHETDTTERKIATYLSLQARWDGPGAPDHYARFAADNGVDTEAVHWKHAITWDMLSQLATDPLVEIGSHTVSHPRVSTLSDEEASRELAGSRSRLREKLGLPVKHFAFPYGRRKDCGPRDFEIARQAGYGSVATTTKGLLKSGPTPYAYPRITLNGAHQNLVVPELHLAGASAVAARMLGRV</sequence>
<dbReference type="GO" id="GO:0005975">
    <property type="term" value="P:carbohydrate metabolic process"/>
    <property type="evidence" value="ECO:0007669"/>
    <property type="project" value="InterPro"/>
</dbReference>
<evidence type="ECO:0000259" key="6">
    <source>
        <dbReference type="PROSITE" id="PS51677"/>
    </source>
</evidence>
<dbReference type="GO" id="GO:0016810">
    <property type="term" value="F:hydrolase activity, acting on carbon-nitrogen (but not peptide) bonds"/>
    <property type="evidence" value="ECO:0007669"/>
    <property type="project" value="InterPro"/>
</dbReference>
<reference evidence="7 8" key="1">
    <citation type="submission" date="2020-08" db="EMBL/GenBank/DDBJ databases">
        <title>Genomic Encyclopedia of Type Strains, Phase IV (KMG-IV): sequencing the most valuable type-strain genomes for metagenomic binning, comparative biology and taxonomic classification.</title>
        <authorList>
            <person name="Goeker M."/>
        </authorList>
    </citation>
    <scope>NUCLEOTIDE SEQUENCE [LARGE SCALE GENOMIC DNA]</scope>
    <source>
        <strain evidence="7 8">DSM 29853</strain>
    </source>
</reference>
<name>A0A7W6J839_9HYPH</name>
<comment type="similarity">
    <text evidence="2">Belongs to the polysaccharide deacetylase family.</text>
</comment>
<evidence type="ECO:0000256" key="1">
    <source>
        <dbReference type="ARBA" id="ARBA00003236"/>
    </source>
</evidence>
<dbReference type="Pfam" id="PF01522">
    <property type="entry name" value="Polysacc_deac_1"/>
    <property type="match status" value="1"/>
</dbReference>
<feature type="domain" description="NodB homology" evidence="6">
    <location>
        <begin position="92"/>
        <end position="337"/>
    </location>
</feature>
<dbReference type="SUPFAM" id="SSF88713">
    <property type="entry name" value="Glycoside hydrolase/deacetylase"/>
    <property type="match status" value="1"/>
</dbReference>
<dbReference type="EMBL" id="JACIEZ010000010">
    <property type="protein sequence ID" value="MBB4066544.1"/>
    <property type="molecule type" value="Genomic_DNA"/>
</dbReference>
<evidence type="ECO:0000256" key="2">
    <source>
        <dbReference type="ARBA" id="ARBA00010973"/>
    </source>
</evidence>
<proteinExistence type="inferred from homology"/>
<dbReference type="PANTHER" id="PTHR34216:SF7">
    <property type="entry name" value="POLY-BETA-1,6-N-ACETYL-D-GLUCOSAMINE N-DEACETYLASE"/>
    <property type="match status" value="1"/>
</dbReference>
<accession>A0A7W6J839</accession>
<organism evidence="7 8">
    <name type="scientific">Gellertiella hungarica</name>
    <dbReference type="NCBI Taxonomy" id="1572859"/>
    <lineage>
        <taxon>Bacteria</taxon>
        <taxon>Pseudomonadati</taxon>
        <taxon>Pseudomonadota</taxon>
        <taxon>Alphaproteobacteria</taxon>
        <taxon>Hyphomicrobiales</taxon>
        <taxon>Rhizobiaceae</taxon>
        <taxon>Gellertiella</taxon>
    </lineage>
</organism>
<dbReference type="PANTHER" id="PTHR34216">
    <property type="match status" value="1"/>
</dbReference>
<evidence type="ECO:0000256" key="5">
    <source>
        <dbReference type="ARBA" id="ARBA00032976"/>
    </source>
</evidence>
<comment type="function">
    <text evidence="1">Is involved in generating a small heat-stable compound (Nod), an acylated oligomer of N-acetylglucosamine, that stimulates mitosis in various plant protoplasts.</text>
</comment>
<protein>
    <recommendedName>
        <fullName evidence="3">Chitooligosaccharide deacetylase</fullName>
    </recommendedName>
    <alternativeName>
        <fullName evidence="5">Nodulation protein B</fullName>
    </alternativeName>
</protein>
<evidence type="ECO:0000256" key="4">
    <source>
        <dbReference type="ARBA" id="ARBA00022729"/>
    </source>
</evidence>
<dbReference type="Proteomes" id="UP000528286">
    <property type="component" value="Unassembled WGS sequence"/>
</dbReference>
<evidence type="ECO:0000313" key="7">
    <source>
        <dbReference type="EMBL" id="MBB4066544.1"/>
    </source>
</evidence>
<dbReference type="Gene3D" id="3.20.20.370">
    <property type="entry name" value="Glycoside hydrolase/deacetylase"/>
    <property type="match status" value="1"/>
</dbReference>
<keyword evidence="4" id="KW-0732">Signal</keyword>
<dbReference type="InterPro" id="IPR002509">
    <property type="entry name" value="NODB_dom"/>
</dbReference>
<dbReference type="RefSeq" id="WP_183367812.1">
    <property type="nucleotide sequence ID" value="NZ_JACIEZ010000010.1"/>
</dbReference>
<comment type="caution">
    <text evidence="7">The sequence shown here is derived from an EMBL/GenBank/DDBJ whole genome shotgun (WGS) entry which is preliminary data.</text>
</comment>
<gene>
    <name evidence="7" type="ORF">GGR23_003761</name>
</gene>
<dbReference type="PROSITE" id="PS51677">
    <property type="entry name" value="NODB"/>
    <property type="match status" value="1"/>
</dbReference>
<dbReference type="InterPro" id="IPR051398">
    <property type="entry name" value="Polysacch_Deacetylase"/>
</dbReference>
<dbReference type="AlphaFoldDB" id="A0A7W6J839"/>
<dbReference type="InterPro" id="IPR011330">
    <property type="entry name" value="Glyco_hydro/deAcase_b/a-brl"/>
</dbReference>
<evidence type="ECO:0000313" key="8">
    <source>
        <dbReference type="Proteomes" id="UP000528286"/>
    </source>
</evidence>
<evidence type="ECO:0000256" key="3">
    <source>
        <dbReference type="ARBA" id="ARBA00020071"/>
    </source>
</evidence>
<keyword evidence="8" id="KW-1185">Reference proteome</keyword>